<gene>
    <name evidence="1" type="ORF">SVUK_LOCUS2076</name>
</gene>
<protein>
    <submittedName>
        <fullName evidence="1">Uncharacterized protein</fullName>
    </submittedName>
</protein>
<name>A0A3P7KF42_STRVU</name>
<dbReference type="EMBL" id="UYYB01004506">
    <property type="protein sequence ID" value="VDM67078.1"/>
    <property type="molecule type" value="Genomic_DNA"/>
</dbReference>
<proteinExistence type="predicted"/>
<dbReference type="Proteomes" id="UP000270094">
    <property type="component" value="Unassembled WGS sequence"/>
</dbReference>
<sequence length="80" mass="9723">MDLARYREVTLFETLFSEELLEPLEVGMFAYDAGRYLIQSMGRPFHYHGRDYYWDEPRNYREDQIICSISIDELKNVRYS</sequence>
<reference evidence="1 2" key="1">
    <citation type="submission" date="2018-11" db="EMBL/GenBank/DDBJ databases">
        <authorList>
            <consortium name="Pathogen Informatics"/>
        </authorList>
    </citation>
    <scope>NUCLEOTIDE SEQUENCE [LARGE SCALE GENOMIC DNA]</scope>
</reference>
<organism evidence="1 2">
    <name type="scientific">Strongylus vulgaris</name>
    <name type="common">Blood worm</name>
    <dbReference type="NCBI Taxonomy" id="40348"/>
    <lineage>
        <taxon>Eukaryota</taxon>
        <taxon>Metazoa</taxon>
        <taxon>Ecdysozoa</taxon>
        <taxon>Nematoda</taxon>
        <taxon>Chromadorea</taxon>
        <taxon>Rhabditida</taxon>
        <taxon>Rhabditina</taxon>
        <taxon>Rhabditomorpha</taxon>
        <taxon>Strongyloidea</taxon>
        <taxon>Strongylidae</taxon>
        <taxon>Strongylus</taxon>
    </lineage>
</organism>
<evidence type="ECO:0000313" key="2">
    <source>
        <dbReference type="Proteomes" id="UP000270094"/>
    </source>
</evidence>
<keyword evidence="2" id="KW-1185">Reference proteome</keyword>
<dbReference type="AlphaFoldDB" id="A0A3P7KF42"/>
<evidence type="ECO:0000313" key="1">
    <source>
        <dbReference type="EMBL" id="VDM67078.1"/>
    </source>
</evidence>
<accession>A0A3P7KF42</accession>
<dbReference type="OrthoDB" id="5871812at2759"/>